<proteinExistence type="predicted"/>
<gene>
    <name evidence="4" type="primary">spoVG</name>
    <name evidence="4" type="ORF">IAB37_05840</name>
</gene>
<dbReference type="Gene3D" id="3.30.1120.40">
    <property type="entry name" value="Stage V sporulation protein G"/>
    <property type="match status" value="1"/>
</dbReference>
<evidence type="ECO:0000256" key="2">
    <source>
        <dbReference type="ARBA" id="ARBA00023210"/>
    </source>
</evidence>
<name>A0A9D1DY20_9FIRM</name>
<evidence type="ECO:0000256" key="1">
    <source>
        <dbReference type="ARBA" id="ARBA00022618"/>
    </source>
</evidence>
<dbReference type="NCBIfam" id="NF009749">
    <property type="entry name" value="PRK13259.1"/>
    <property type="match status" value="1"/>
</dbReference>
<keyword evidence="3" id="KW-0131">Cell cycle</keyword>
<reference evidence="4" key="2">
    <citation type="journal article" date="2021" name="PeerJ">
        <title>Extensive microbial diversity within the chicken gut microbiome revealed by metagenomics and culture.</title>
        <authorList>
            <person name="Gilroy R."/>
            <person name="Ravi A."/>
            <person name="Getino M."/>
            <person name="Pursley I."/>
            <person name="Horton D.L."/>
            <person name="Alikhan N.F."/>
            <person name="Baker D."/>
            <person name="Gharbi K."/>
            <person name="Hall N."/>
            <person name="Watson M."/>
            <person name="Adriaenssens E.M."/>
            <person name="Foster-Nyarko E."/>
            <person name="Jarju S."/>
            <person name="Secka A."/>
            <person name="Antonio M."/>
            <person name="Oren A."/>
            <person name="Chaudhuri R.R."/>
            <person name="La Ragione R."/>
            <person name="Hildebrand F."/>
            <person name="Pallen M.J."/>
        </authorList>
    </citation>
    <scope>NUCLEOTIDE SEQUENCE</scope>
    <source>
        <strain evidence="4">CHK189-12415</strain>
    </source>
</reference>
<dbReference type="Pfam" id="PF04026">
    <property type="entry name" value="SpoVG"/>
    <property type="match status" value="1"/>
</dbReference>
<sequence length="124" mass="13536">MQITDIKVRKLMQEGRLRAVVSVTIGDELAIHDIKVIEGPTRLFVAMPSRREAGGVFRDIAHPITPAARRQLEDAILAVYRREKAEAEQMQRLPYGDYFAEHFAASPASAPAAAVTPPLGNTGG</sequence>
<keyword evidence="2" id="KW-0717">Septation</keyword>
<comment type="caution">
    <text evidence="4">The sequence shown here is derived from an EMBL/GenBank/DDBJ whole genome shotgun (WGS) entry which is preliminary data.</text>
</comment>
<organism evidence="4 5">
    <name type="scientific">Candidatus Faecivivens stercoravium</name>
    <dbReference type="NCBI Taxonomy" id="2840803"/>
    <lineage>
        <taxon>Bacteria</taxon>
        <taxon>Bacillati</taxon>
        <taxon>Bacillota</taxon>
        <taxon>Clostridia</taxon>
        <taxon>Eubacteriales</taxon>
        <taxon>Oscillospiraceae</taxon>
        <taxon>Oscillospiraceae incertae sedis</taxon>
        <taxon>Candidatus Faecivivens</taxon>
    </lineage>
</organism>
<dbReference type="GO" id="GO:0000917">
    <property type="term" value="P:division septum assembly"/>
    <property type="evidence" value="ECO:0007669"/>
    <property type="project" value="UniProtKB-KW"/>
</dbReference>
<evidence type="ECO:0000313" key="5">
    <source>
        <dbReference type="Proteomes" id="UP000824241"/>
    </source>
</evidence>
<reference evidence="4" key="1">
    <citation type="submission" date="2020-10" db="EMBL/GenBank/DDBJ databases">
        <authorList>
            <person name="Gilroy R."/>
        </authorList>
    </citation>
    <scope>NUCLEOTIDE SEQUENCE</scope>
    <source>
        <strain evidence="4">CHK189-12415</strain>
    </source>
</reference>
<dbReference type="EMBL" id="DVHA01000185">
    <property type="protein sequence ID" value="HIR61077.1"/>
    <property type="molecule type" value="Genomic_DNA"/>
</dbReference>
<evidence type="ECO:0000256" key="3">
    <source>
        <dbReference type="ARBA" id="ARBA00023306"/>
    </source>
</evidence>
<protein>
    <submittedName>
        <fullName evidence="4">Septation regulator SpoVG</fullName>
    </submittedName>
</protein>
<dbReference type="PANTHER" id="PTHR38429:SF1">
    <property type="entry name" value="SEPTATION PROTEIN SPOVG-RELATED"/>
    <property type="match status" value="1"/>
</dbReference>
<dbReference type="InterPro" id="IPR007170">
    <property type="entry name" value="SpoVG"/>
</dbReference>
<keyword evidence="1" id="KW-0132">Cell division</keyword>
<dbReference type="PANTHER" id="PTHR38429">
    <property type="entry name" value="SEPTATION PROTEIN SPOVG-RELATED"/>
    <property type="match status" value="1"/>
</dbReference>
<dbReference type="InterPro" id="IPR036751">
    <property type="entry name" value="SpoVG_sf"/>
</dbReference>
<accession>A0A9D1DY20</accession>
<dbReference type="SUPFAM" id="SSF160537">
    <property type="entry name" value="SpoVG-like"/>
    <property type="match status" value="1"/>
</dbReference>
<dbReference type="Proteomes" id="UP000824241">
    <property type="component" value="Unassembled WGS sequence"/>
</dbReference>
<dbReference type="AlphaFoldDB" id="A0A9D1DY20"/>
<evidence type="ECO:0000313" key="4">
    <source>
        <dbReference type="EMBL" id="HIR61077.1"/>
    </source>
</evidence>
<dbReference type="GO" id="GO:0030435">
    <property type="term" value="P:sporulation resulting in formation of a cellular spore"/>
    <property type="evidence" value="ECO:0007669"/>
    <property type="project" value="InterPro"/>
</dbReference>